<dbReference type="EMBL" id="RDQH01000330">
    <property type="protein sequence ID" value="RXI01398.1"/>
    <property type="molecule type" value="Genomic_DNA"/>
</dbReference>
<name>A0A498K254_MALDO</name>
<accession>A0A498K254</accession>
<proteinExistence type="predicted"/>
<evidence type="ECO:0000313" key="1">
    <source>
        <dbReference type="EMBL" id="RXI01398.1"/>
    </source>
</evidence>
<dbReference type="PANTHER" id="PTHR47184">
    <property type="entry name" value="PHOSPHATIDYLINOSITOL 3-AND 4-KINASE FAMILY PROTEIN-RELATED"/>
    <property type="match status" value="1"/>
</dbReference>
<evidence type="ECO:0000313" key="2">
    <source>
        <dbReference type="Proteomes" id="UP000290289"/>
    </source>
</evidence>
<protein>
    <submittedName>
        <fullName evidence="1">Uncharacterized protein</fullName>
    </submittedName>
</protein>
<dbReference type="STRING" id="3750.A0A498K254"/>
<gene>
    <name evidence="1" type="ORF">DVH24_014747</name>
</gene>
<organism evidence="1 2">
    <name type="scientific">Malus domestica</name>
    <name type="common">Apple</name>
    <name type="synonym">Pyrus malus</name>
    <dbReference type="NCBI Taxonomy" id="3750"/>
    <lineage>
        <taxon>Eukaryota</taxon>
        <taxon>Viridiplantae</taxon>
        <taxon>Streptophyta</taxon>
        <taxon>Embryophyta</taxon>
        <taxon>Tracheophyta</taxon>
        <taxon>Spermatophyta</taxon>
        <taxon>Magnoliopsida</taxon>
        <taxon>eudicotyledons</taxon>
        <taxon>Gunneridae</taxon>
        <taxon>Pentapetalae</taxon>
        <taxon>rosids</taxon>
        <taxon>fabids</taxon>
        <taxon>Rosales</taxon>
        <taxon>Rosaceae</taxon>
        <taxon>Amygdaloideae</taxon>
        <taxon>Maleae</taxon>
        <taxon>Malus</taxon>
    </lineage>
</organism>
<keyword evidence="2" id="KW-1185">Reference proteome</keyword>
<comment type="caution">
    <text evidence="1">The sequence shown here is derived from an EMBL/GenBank/DDBJ whole genome shotgun (WGS) entry which is preliminary data.</text>
</comment>
<sequence>MAKILVRFVGDLVDFNVSWLRGGHPLLNVGDLSIEASKSLGLLLDQLRFPTVKSLGSLVIVVLINRYLGFLGPYSIFYHCYALLHTGLVS</sequence>
<dbReference type="AlphaFoldDB" id="A0A498K254"/>
<dbReference type="Proteomes" id="UP000290289">
    <property type="component" value="Chromosome 4"/>
</dbReference>
<reference evidence="1 2" key="1">
    <citation type="submission" date="2018-10" db="EMBL/GenBank/DDBJ databases">
        <title>A high-quality apple genome assembly.</title>
        <authorList>
            <person name="Hu J."/>
        </authorList>
    </citation>
    <scope>NUCLEOTIDE SEQUENCE [LARGE SCALE GENOMIC DNA]</scope>
    <source>
        <strain evidence="2">cv. HFTH1</strain>
        <tissue evidence="1">Young leaf</tissue>
    </source>
</reference>
<dbReference type="InterPro" id="IPR011989">
    <property type="entry name" value="ARM-like"/>
</dbReference>
<dbReference type="PANTHER" id="PTHR47184:SF2">
    <property type="entry name" value="SYMPLEKIN"/>
    <property type="match status" value="1"/>
</dbReference>
<dbReference type="Gene3D" id="1.25.10.10">
    <property type="entry name" value="Leucine-rich Repeat Variant"/>
    <property type="match status" value="1"/>
</dbReference>